<keyword evidence="2" id="KW-1185">Reference proteome</keyword>
<evidence type="ECO:0000313" key="1">
    <source>
        <dbReference type="EMBL" id="EFL51194.1"/>
    </source>
</evidence>
<sequence>MLRLKTASRTQTRPGRLAEAVTQDLLAVSEASPTAGSAALRSLPSAVVFFTILKK</sequence>
<dbReference type="Proteomes" id="UP000006250">
    <property type="component" value="Unassembled WGS sequence"/>
</dbReference>
<gene>
    <name evidence="1" type="ORF">DesfrDRAFT_2139</name>
</gene>
<evidence type="ECO:0000313" key="2">
    <source>
        <dbReference type="Proteomes" id="UP000006250"/>
    </source>
</evidence>
<protein>
    <submittedName>
        <fullName evidence="1">Uncharacterized protein</fullName>
    </submittedName>
</protein>
<dbReference type="AlphaFoldDB" id="E1JWZ0"/>
<proteinExistence type="predicted"/>
<accession>E1JWZ0</accession>
<reference evidence="1 2" key="1">
    <citation type="submission" date="2010-08" db="EMBL/GenBank/DDBJ databases">
        <title>The draft genome of Desulfovibrio fructosovorans JJ.</title>
        <authorList>
            <consortium name="US DOE Joint Genome Institute (JGI-PGF)"/>
            <person name="Lucas S."/>
            <person name="Copeland A."/>
            <person name="Lapidus A."/>
            <person name="Cheng J.-F."/>
            <person name="Bruce D."/>
            <person name="Goodwin L."/>
            <person name="Pitluck S."/>
            <person name="Land M.L."/>
            <person name="Hauser L."/>
            <person name="Chang Y.-J."/>
            <person name="Jeffries C."/>
            <person name="Wall J.D."/>
            <person name="Stahl D.A."/>
            <person name="Arkin A.P."/>
            <person name="Dehal P."/>
            <person name="Stolyar S.M."/>
            <person name="Hazen T.C."/>
            <person name="Woyke T.J."/>
        </authorList>
    </citation>
    <scope>NUCLEOTIDE SEQUENCE [LARGE SCALE GENOMIC DNA]</scope>
    <source>
        <strain evidence="1 2">JJ</strain>
    </source>
</reference>
<dbReference type="STRING" id="596151.DesfrDRAFT_2139"/>
<dbReference type="EMBL" id="AECZ01000012">
    <property type="protein sequence ID" value="EFL51194.1"/>
    <property type="molecule type" value="Genomic_DNA"/>
</dbReference>
<comment type="caution">
    <text evidence="1">The sequence shown here is derived from an EMBL/GenBank/DDBJ whole genome shotgun (WGS) entry which is preliminary data.</text>
</comment>
<organism evidence="1 2">
    <name type="scientific">Solidesulfovibrio fructosivorans JJ]</name>
    <dbReference type="NCBI Taxonomy" id="596151"/>
    <lineage>
        <taxon>Bacteria</taxon>
        <taxon>Pseudomonadati</taxon>
        <taxon>Thermodesulfobacteriota</taxon>
        <taxon>Desulfovibrionia</taxon>
        <taxon>Desulfovibrionales</taxon>
        <taxon>Desulfovibrionaceae</taxon>
        <taxon>Solidesulfovibrio</taxon>
    </lineage>
</organism>
<name>E1JWZ0_SOLFR</name>